<evidence type="ECO:0000313" key="2">
    <source>
        <dbReference type="EMBL" id="CUI15051.1"/>
    </source>
</evidence>
<organism evidence="2 3">
    <name type="scientific">Bodo saltans</name>
    <name type="common">Flagellated protozoan</name>
    <dbReference type="NCBI Taxonomy" id="75058"/>
    <lineage>
        <taxon>Eukaryota</taxon>
        <taxon>Discoba</taxon>
        <taxon>Euglenozoa</taxon>
        <taxon>Kinetoplastea</taxon>
        <taxon>Metakinetoplastina</taxon>
        <taxon>Eubodonida</taxon>
        <taxon>Bodonidae</taxon>
        <taxon>Bodo</taxon>
    </lineage>
</organism>
<protein>
    <submittedName>
        <fullName evidence="2">Uncharacterized protein</fullName>
    </submittedName>
</protein>
<feature type="region of interest" description="Disordered" evidence="1">
    <location>
        <begin position="64"/>
        <end position="111"/>
    </location>
</feature>
<reference evidence="3" key="1">
    <citation type="submission" date="2015-09" db="EMBL/GenBank/DDBJ databases">
        <authorList>
            <consortium name="Pathogen Informatics"/>
        </authorList>
    </citation>
    <scope>NUCLEOTIDE SEQUENCE [LARGE SCALE GENOMIC DNA]</scope>
    <source>
        <strain evidence="3">Lake Konstanz</strain>
    </source>
</reference>
<feature type="compositionally biased region" description="Low complexity" evidence="1">
    <location>
        <begin position="488"/>
        <end position="508"/>
    </location>
</feature>
<feature type="compositionally biased region" description="Polar residues" evidence="1">
    <location>
        <begin position="463"/>
        <end position="487"/>
    </location>
</feature>
<gene>
    <name evidence="2" type="ORF">BSAL_21625</name>
</gene>
<evidence type="ECO:0000313" key="3">
    <source>
        <dbReference type="Proteomes" id="UP000051952"/>
    </source>
</evidence>
<name>A0A0S4KQ47_BODSA</name>
<evidence type="ECO:0000256" key="1">
    <source>
        <dbReference type="SAM" id="MobiDB-lite"/>
    </source>
</evidence>
<dbReference type="AlphaFoldDB" id="A0A0S4KQ47"/>
<proteinExistence type="predicted"/>
<keyword evidence="3" id="KW-1185">Reference proteome</keyword>
<dbReference type="Proteomes" id="UP000051952">
    <property type="component" value="Unassembled WGS sequence"/>
</dbReference>
<feature type="region of interest" description="Disordered" evidence="1">
    <location>
        <begin position="458"/>
        <end position="508"/>
    </location>
</feature>
<dbReference type="VEuPathDB" id="TriTrypDB:BSAL_21625"/>
<dbReference type="EMBL" id="CYKH01001744">
    <property type="protein sequence ID" value="CUI15051.1"/>
    <property type="molecule type" value="Genomic_DNA"/>
</dbReference>
<sequence length="1080" mass="116726">MPVNPRRNIFDVLEERGISSNNSSRPTSSGLVAAQPIKNNNSNFGSHNKPKYTTLYDLKAHPQRTLSPMPHAPGGGSAARLSHEEQLKRERRASLPANVTGGGPRRDFSPPGAPAINGLVRVTSPSAGVAETVAVVEDTSSQHDAVDVAIHQLKWAAVRFAAKTEYGALNVPSSCQYSAIMRALYLSPKELYDLTVKRYDDADEAAALHDARGHYVVGADMVAAAALSLHDPWGNMVAKVSETATNAVRCVFDDLHRPNKLQDTDHHGDGQIRDVELCAIADNSHGVNPAASSEVQGAIHWPSGTIVHRWAARKDGRDYMRAFKALASARAELLLPEWVAVPLVVSVVWGGSWYTVTWIPQLFPVVPRDELSRSAATAAANNNSNTYHAALLQLLSFALPSTLNNANNSNIIPEKRWELFGGCDDLLYVIPTVELSLSLAGRRQEYLAADAARKLHNDAQEAGGSSTGMPAETGASQLNSSQQSQRVGPSSSGFLGGSSSSSSNRPSLFNVVRSHPQRAAINDRLVPLLMHKMEWFADQAMTSAVSSSVMVRVDWLSEIFHCCGARIRTLLLVRALVYQQQQRSLPVANPSGGGPSDTWNVMDSLFLSEVVARTLKTMILHHLQDHCCVVSPSCTSPVVEAPGTGNISHQLTLADGIQQSRISRRHVSVIADSSAMELARPTLEYIATSLFQKLVHSPKFLSRDLIPALLDKFGMGAECEKLLLEGANFDSICLAVVIQHLEVRLGLKYRSGNMEFVLPASSADVVVAGSSARSLLSKASLLRDEVFRSDEAVQLALEVGCSFSTSAASTAIGAHLTSLYHSMIGVHNDLVSSRSVYKAAVNRGHALARSSLVSSSSSPSVALTTSQEGMNVDSEPRKMAMLFLITAMHQVIRASSSLVQSVFFKRAAQQVLVTSRSIAERIPLAVEQTVSHSSNAIVYFDQVEAFATLRFLGSLRSSIERCRSNSPDDVHNDQTTFMTMMTASLAYYWCTVALHIAKGFSSATHHQLDGEEGNSGVVNADGAGAAVMSGALGSRYSVGHWLRIIDNFLFVAESENLDDSEDHFRPPAPYRSAYRHAMSA</sequence>
<accession>A0A0S4KQ47</accession>
<feature type="non-terminal residue" evidence="2">
    <location>
        <position position="1080"/>
    </location>
</feature>